<dbReference type="GO" id="GO:0015232">
    <property type="term" value="F:heme transmembrane transporter activity"/>
    <property type="evidence" value="ECO:0007669"/>
    <property type="project" value="InterPro"/>
</dbReference>
<dbReference type="PANTHER" id="PTHR43653:SF1">
    <property type="entry name" value="CYTOCHROME C-TYPE BIOGENESIS PROTEIN CCMF"/>
    <property type="match status" value="1"/>
</dbReference>
<dbReference type="PRINTS" id="PR01410">
    <property type="entry name" value="CCBIOGENESIS"/>
</dbReference>
<dbReference type="Proteomes" id="UP000466586">
    <property type="component" value="Unassembled WGS sequence"/>
</dbReference>
<comment type="similarity">
    <text evidence="1">Belongs to the CcmF/CycK/Ccl1/NrfE/CcsA family.</text>
</comment>
<comment type="caution">
    <text evidence="6">The sequence shown here is derived from an EMBL/GenBank/DDBJ whole genome shotgun (WGS) entry which is preliminary data.</text>
</comment>
<keyword evidence="2" id="KW-0201">Cytochrome c-type biogenesis</keyword>
<evidence type="ECO:0000256" key="3">
    <source>
        <dbReference type="SAM" id="Phobius"/>
    </source>
</evidence>
<keyword evidence="3" id="KW-0472">Membrane</keyword>
<protein>
    <submittedName>
        <fullName evidence="6">Cytochrome C biogenesis protein</fullName>
    </submittedName>
</protein>
<feature type="transmembrane region" description="Helical" evidence="3">
    <location>
        <begin position="781"/>
        <end position="804"/>
    </location>
</feature>
<dbReference type="PANTHER" id="PTHR43653">
    <property type="entry name" value="CYTOCHROME C ASSEMBLY PROTEIN-RELATED"/>
    <property type="match status" value="1"/>
</dbReference>
<feature type="transmembrane region" description="Helical" evidence="3">
    <location>
        <begin position="514"/>
        <end position="533"/>
    </location>
</feature>
<reference evidence="6 7" key="1">
    <citation type="submission" date="2019-11" db="EMBL/GenBank/DDBJ databases">
        <title>Pedobacter sp. HMF7647 Genome sequencing and assembly.</title>
        <authorList>
            <person name="Kang H."/>
            <person name="Kim H."/>
            <person name="Joh K."/>
        </authorList>
    </citation>
    <scope>NUCLEOTIDE SEQUENCE [LARGE SCALE GENOMIC DNA]</scope>
    <source>
        <strain evidence="6 7">HMF7647</strain>
    </source>
</reference>
<dbReference type="InterPro" id="IPR036259">
    <property type="entry name" value="MFS_trans_sf"/>
</dbReference>
<gene>
    <name evidence="6" type="ORF">GS399_11240</name>
</gene>
<dbReference type="InterPro" id="IPR032523">
    <property type="entry name" value="CcmF_C"/>
</dbReference>
<dbReference type="GO" id="GO:0020037">
    <property type="term" value="F:heme binding"/>
    <property type="evidence" value="ECO:0007669"/>
    <property type="project" value="InterPro"/>
</dbReference>
<evidence type="ECO:0000256" key="2">
    <source>
        <dbReference type="ARBA" id="ARBA00022748"/>
    </source>
</evidence>
<evidence type="ECO:0000313" key="6">
    <source>
        <dbReference type="EMBL" id="MXV51546.1"/>
    </source>
</evidence>
<feature type="transmembrane region" description="Helical" evidence="3">
    <location>
        <begin position="237"/>
        <end position="258"/>
    </location>
</feature>
<feature type="domain" description="Cytochrome c assembly protein" evidence="4">
    <location>
        <begin position="107"/>
        <end position="324"/>
    </location>
</feature>
<dbReference type="InterPro" id="IPR002541">
    <property type="entry name" value="Cyt_c_assembly"/>
</dbReference>
<dbReference type="GO" id="GO:0017004">
    <property type="term" value="P:cytochrome complex assembly"/>
    <property type="evidence" value="ECO:0007669"/>
    <property type="project" value="UniProtKB-KW"/>
</dbReference>
<dbReference type="Pfam" id="PF16327">
    <property type="entry name" value="CcmF_C"/>
    <property type="match status" value="1"/>
</dbReference>
<feature type="transmembrane region" description="Helical" evidence="3">
    <location>
        <begin position="380"/>
        <end position="406"/>
    </location>
</feature>
<feature type="domain" description="Cytochrome c-type biogenesis protein CcmF C-terminal" evidence="5">
    <location>
        <begin position="370"/>
        <end position="545"/>
    </location>
</feature>
<feature type="transmembrane region" description="Helical" evidence="3">
    <location>
        <begin position="458"/>
        <end position="475"/>
    </location>
</feature>
<evidence type="ECO:0000313" key="7">
    <source>
        <dbReference type="Proteomes" id="UP000466586"/>
    </source>
</evidence>
<dbReference type="InterPro" id="IPR003567">
    <property type="entry name" value="Cyt_c_biogenesis"/>
</dbReference>
<dbReference type="GO" id="GO:0016020">
    <property type="term" value="C:membrane"/>
    <property type="evidence" value="ECO:0007669"/>
    <property type="project" value="InterPro"/>
</dbReference>
<evidence type="ECO:0000259" key="4">
    <source>
        <dbReference type="Pfam" id="PF01578"/>
    </source>
</evidence>
<dbReference type="SUPFAM" id="SSF103473">
    <property type="entry name" value="MFS general substrate transporter"/>
    <property type="match status" value="1"/>
</dbReference>
<feature type="transmembrane region" description="Helical" evidence="3">
    <location>
        <begin position="481"/>
        <end position="502"/>
    </location>
</feature>
<dbReference type="AlphaFoldDB" id="A0A7K1YAE0"/>
<feature type="transmembrane region" description="Helical" evidence="3">
    <location>
        <begin position="278"/>
        <end position="294"/>
    </location>
</feature>
<proteinExistence type="inferred from homology"/>
<organism evidence="6 7">
    <name type="scientific">Hufsiella arboris</name>
    <dbReference type="NCBI Taxonomy" id="2695275"/>
    <lineage>
        <taxon>Bacteria</taxon>
        <taxon>Pseudomonadati</taxon>
        <taxon>Bacteroidota</taxon>
        <taxon>Sphingobacteriia</taxon>
        <taxon>Sphingobacteriales</taxon>
        <taxon>Sphingobacteriaceae</taxon>
        <taxon>Hufsiella</taxon>
    </lineage>
</organism>
<dbReference type="EMBL" id="WVHT01000004">
    <property type="protein sequence ID" value="MXV51546.1"/>
    <property type="molecule type" value="Genomic_DNA"/>
</dbReference>
<evidence type="ECO:0000259" key="5">
    <source>
        <dbReference type="Pfam" id="PF16327"/>
    </source>
</evidence>
<feature type="transmembrane region" description="Helical" evidence="3">
    <location>
        <begin position="206"/>
        <end position="225"/>
    </location>
</feature>
<accession>A0A7K1YAE0</accession>
<sequence>MDIQFAGEHLLPGKLGQFFVILSFGTALLAAISYYFFTIKDKSDNSWQTIARVSTWLNSISVIGIGASLFYIIYNHLFEYHYAWAHSSKALPVYYIVSCFWEGQEGSFWLWTFWQAVLANILIWKAKSWEGPVLTIVMISQAMLASMLIGVEILGTRVGSSPFILLRNALEAPIFSRPDYLTLIQDGNGLNPLLQNYWMVIHPPTLFLGFASMIVPFAYAIAGLWQRKYNEWLKPAMPYTLFAVMVLGTGIIMGSFWAYEALNFGGFWAWDPVENASIIPWLTLIAAVHVLIVYKNSGHSFFTAIFLVLISFVLVLYASFLTRSGVLGETSVHAFTDLGMYWHLVVDVALFAAIAIFFLVKRWKELPISKKDEETFSREFWMFIGALVLTVACVQIIATTSIPVFNAIFKTKVAPPSNPVEHYNKWQVPFAIVIALLSGFTQFLKYKNTDVKKVLKSLTVSIVISLLVAALFVWITKIANVILVLLIITSLFAVVSNGKVLVDSLKGKWKLAGSAVAHIGFGLILLGALIAAATNKVITVNSNGSIPVAGFEKDNKPGENLMLYQDSTVKINRYSVTYLSDTTVGPNTFYKVNYKAVDDKTGKVKEDFNLYPNAQQNPKMGLVASPDTKHYLTYDIYTHVSSVPVITENTDEHSHESHSDDENYLDPLTKQVNIGDTVRYREGFILVKAVNRNAKIQNIPIANGDLAVSMTLEVHTKNKVFTTEPVYLLKSGNEFDFGKTIEEAGLKLRFTHILPEKNKLELMVYQKKPAEKKWIVMKAIMFPYINLFWGGTIIMVIGFLLSIFRRIRENKITTVKAS</sequence>
<dbReference type="Pfam" id="PF01578">
    <property type="entry name" value="Cytochrom_C_asm"/>
    <property type="match status" value="1"/>
</dbReference>
<feature type="transmembrane region" description="Helical" evidence="3">
    <location>
        <begin position="108"/>
        <end position="126"/>
    </location>
</feature>
<feature type="transmembrane region" description="Helical" evidence="3">
    <location>
        <begin position="340"/>
        <end position="360"/>
    </location>
</feature>
<feature type="transmembrane region" description="Helical" evidence="3">
    <location>
        <begin position="426"/>
        <end position="446"/>
    </location>
</feature>
<keyword evidence="3" id="KW-0812">Transmembrane</keyword>
<dbReference type="RefSeq" id="WP_160844713.1">
    <property type="nucleotide sequence ID" value="NZ_WVHT01000004.1"/>
</dbReference>
<feature type="transmembrane region" description="Helical" evidence="3">
    <location>
        <begin position="15"/>
        <end position="37"/>
    </location>
</feature>
<feature type="transmembrane region" description="Helical" evidence="3">
    <location>
        <begin position="133"/>
        <end position="155"/>
    </location>
</feature>
<keyword evidence="7" id="KW-1185">Reference proteome</keyword>
<feature type="transmembrane region" description="Helical" evidence="3">
    <location>
        <begin position="49"/>
        <end position="74"/>
    </location>
</feature>
<evidence type="ECO:0000256" key="1">
    <source>
        <dbReference type="ARBA" id="ARBA00009186"/>
    </source>
</evidence>
<feature type="transmembrane region" description="Helical" evidence="3">
    <location>
        <begin position="301"/>
        <end position="320"/>
    </location>
</feature>
<keyword evidence="3" id="KW-1133">Transmembrane helix</keyword>
<name>A0A7K1YAE0_9SPHI</name>